<protein>
    <recommendedName>
        <fullName evidence="7">Glutaredoxin</fullName>
    </recommendedName>
</protein>
<dbReference type="GO" id="GO:0051537">
    <property type="term" value="F:2 iron, 2 sulfur cluster binding"/>
    <property type="evidence" value="ECO:0007669"/>
    <property type="project" value="UniProtKB-KW"/>
</dbReference>
<evidence type="ECO:0000256" key="6">
    <source>
        <dbReference type="ARBA" id="ARBA00023284"/>
    </source>
</evidence>
<evidence type="ECO:0000256" key="8">
    <source>
        <dbReference type="PIRSR" id="PIRSR005894-2"/>
    </source>
</evidence>
<name>A0A4Y1N224_9PROT</name>
<evidence type="ECO:0000256" key="4">
    <source>
        <dbReference type="ARBA" id="ARBA00023004"/>
    </source>
</evidence>
<keyword evidence="4 8" id="KW-0408">Iron</keyword>
<dbReference type="InterPro" id="IPR002109">
    <property type="entry name" value="Glutaredoxin"/>
</dbReference>
<dbReference type="InterPro" id="IPR004480">
    <property type="entry name" value="Monothiol_GRX-rel"/>
</dbReference>
<evidence type="ECO:0000256" key="5">
    <source>
        <dbReference type="ARBA" id="ARBA00023014"/>
    </source>
</evidence>
<keyword evidence="6" id="KW-0676">Redox-active center</keyword>
<keyword evidence="2 8" id="KW-0001">2Fe-2S</keyword>
<evidence type="ECO:0000256" key="2">
    <source>
        <dbReference type="ARBA" id="ARBA00022714"/>
    </source>
</evidence>
<evidence type="ECO:0000256" key="7">
    <source>
        <dbReference type="PIRNR" id="PIRNR005894"/>
    </source>
</evidence>
<dbReference type="RefSeq" id="WP_397540568.1">
    <property type="nucleotide sequence ID" value="NZ_CP025189.1"/>
</dbReference>
<dbReference type="PIRSF" id="PIRSF005894">
    <property type="entry name" value="Monothiol_GRX"/>
    <property type="match status" value="1"/>
</dbReference>
<accession>A0A4Y1N224</accession>
<reference evidence="10" key="1">
    <citation type="submission" date="2017-12" db="EMBL/GenBank/DDBJ databases">
        <authorList>
            <person name="Martens C."/>
            <person name="Dahlstrom E."/>
            <person name="Barbian K."/>
            <person name="Sykora L."/>
            <person name="Ricklefs S."/>
            <person name="Bruno D."/>
            <person name="Anzick I."/>
            <person name="Myles I."/>
            <person name="Datta S.K."/>
        </authorList>
    </citation>
    <scope>NUCLEOTIDE SEQUENCE</scope>
    <source>
        <strain evidence="10">AD2</strain>
    </source>
</reference>
<dbReference type="GO" id="GO:0015036">
    <property type="term" value="F:disulfide oxidoreductase activity"/>
    <property type="evidence" value="ECO:0007669"/>
    <property type="project" value="InterPro"/>
</dbReference>
<feature type="binding site" evidence="8">
    <location>
        <position position="31"/>
    </location>
    <ligand>
        <name>[2Fe-2S] cluster</name>
        <dbReference type="ChEBI" id="CHEBI:190135"/>
        <note>ligand shared between dimeric partners</note>
    </ligand>
</feature>
<dbReference type="NCBIfam" id="TIGR00365">
    <property type="entry name" value="Grx4 family monothiol glutaredoxin"/>
    <property type="match status" value="1"/>
</dbReference>
<proteinExistence type="inferred from homology"/>
<dbReference type="FunFam" id="3.40.30.10:FF:000005">
    <property type="entry name" value="Glutaredoxin 5"/>
    <property type="match status" value="1"/>
</dbReference>
<evidence type="ECO:0000313" key="10">
    <source>
        <dbReference type="EMBL" id="AWV24265.1"/>
    </source>
</evidence>
<sequence length="112" mass="12232">MSDATSARIQQEITENPVVLYMKGTPAFPQCGFSARVVQILSHVGVPFKGVNVLADPELREGIKTFTNWPTIPQLYVQGEFVGGCDIVMEMFQSGELQTLLQDKNISTGQAA</sequence>
<keyword evidence="5 8" id="KW-0411">Iron-sulfur</keyword>
<evidence type="ECO:0000256" key="1">
    <source>
        <dbReference type="ARBA" id="ARBA00009630"/>
    </source>
</evidence>
<dbReference type="InterPro" id="IPR014434">
    <property type="entry name" value="Monothiol_GRX"/>
</dbReference>
<dbReference type="Gene3D" id="3.40.30.10">
    <property type="entry name" value="Glutaredoxin"/>
    <property type="match status" value="1"/>
</dbReference>
<gene>
    <name evidence="10" type="ORF">RADP37_03002</name>
</gene>
<dbReference type="AlphaFoldDB" id="A0A4Y1N224"/>
<dbReference type="PANTHER" id="PTHR10293:SF72">
    <property type="entry name" value="MONOTHIOL GLUTAREDOXIN-S14, CHLOROPLASTIC"/>
    <property type="match status" value="1"/>
</dbReference>
<dbReference type="PANTHER" id="PTHR10293">
    <property type="entry name" value="GLUTAREDOXIN FAMILY MEMBER"/>
    <property type="match status" value="1"/>
</dbReference>
<dbReference type="PROSITE" id="PS51354">
    <property type="entry name" value="GLUTAREDOXIN_2"/>
    <property type="match status" value="1"/>
</dbReference>
<dbReference type="SUPFAM" id="SSF52833">
    <property type="entry name" value="Thioredoxin-like"/>
    <property type="match status" value="1"/>
</dbReference>
<organism evidence="10">
    <name type="scientific">Roseomonas mucosa</name>
    <dbReference type="NCBI Taxonomy" id="207340"/>
    <lineage>
        <taxon>Bacteria</taxon>
        <taxon>Pseudomonadati</taxon>
        <taxon>Pseudomonadota</taxon>
        <taxon>Alphaproteobacteria</taxon>
        <taxon>Acetobacterales</taxon>
        <taxon>Roseomonadaceae</taxon>
        <taxon>Roseomonas</taxon>
    </lineage>
</organism>
<evidence type="ECO:0000256" key="3">
    <source>
        <dbReference type="ARBA" id="ARBA00022723"/>
    </source>
</evidence>
<feature type="domain" description="Glutaredoxin" evidence="9">
    <location>
        <begin position="18"/>
        <end position="82"/>
    </location>
</feature>
<dbReference type="InterPro" id="IPR033658">
    <property type="entry name" value="GRX_PICOT-like"/>
</dbReference>
<dbReference type="EMBL" id="CP025189">
    <property type="protein sequence ID" value="AWV24265.1"/>
    <property type="molecule type" value="Genomic_DNA"/>
</dbReference>
<keyword evidence="3 8" id="KW-0479">Metal-binding</keyword>
<evidence type="ECO:0000259" key="9">
    <source>
        <dbReference type="Pfam" id="PF00462"/>
    </source>
</evidence>
<comment type="similarity">
    <text evidence="1 7">Belongs to the glutaredoxin family. Monothiol subfamily.</text>
</comment>
<dbReference type="GO" id="GO:0046872">
    <property type="term" value="F:metal ion binding"/>
    <property type="evidence" value="ECO:0007669"/>
    <property type="project" value="UniProtKB-KW"/>
</dbReference>
<dbReference type="InterPro" id="IPR036249">
    <property type="entry name" value="Thioredoxin-like_sf"/>
</dbReference>
<dbReference type="Pfam" id="PF00462">
    <property type="entry name" value="Glutaredoxin"/>
    <property type="match status" value="1"/>
</dbReference>
<dbReference type="CDD" id="cd03028">
    <property type="entry name" value="GRX_PICOT_like"/>
    <property type="match status" value="1"/>
</dbReference>